<evidence type="ECO:0000313" key="3">
    <source>
        <dbReference type="EMBL" id="BAD07896.1"/>
    </source>
</evidence>
<protein>
    <submittedName>
        <fullName evidence="3">Uncharacterized protein</fullName>
    </submittedName>
</protein>
<gene>
    <name evidence="2" type="ORF">OJ1148_D05.20</name>
    <name evidence="3" type="ORF">P0017H11.8</name>
</gene>
<reference evidence="4" key="3">
    <citation type="journal article" date="2005" name="Nature">
        <title>The map-based sequence of the rice genome.</title>
        <authorList>
            <consortium name="International rice genome sequencing project (IRGSP)"/>
            <person name="Matsumoto T."/>
            <person name="Wu J."/>
            <person name="Kanamori H."/>
            <person name="Katayose Y."/>
            <person name="Fujisawa M."/>
            <person name="Namiki N."/>
            <person name="Mizuno H."/>
            <person name="Yamamoto K."/>
            <person name="Antonio B.A."/>
            <person name="Baba T."/>
            <person name="Sakata K."/>
            <person name="Nagamura Y."/>
            <person name="Aoki H."/>
            <person name="Arikawa K."/>
            <person name="Arita K."/>
            <person name="Bito T."/>
            <person name="Chiden Y."/>
            <person name="Fujitsuka N."/>
            <person name="Fukunaka R."/>
            <person name="Hamada M."/>
            <person name="Harada C."/>
            <person name="Hayashi A."/>
            <person name="Hijishita S."/>
            <person name="Honda M."/>
            <person name="Hosokawa S."/>
            <person name="Ichikawa Y."/>
            <person name="Idonuma A."/>
            <person name="Iijima M."/>
            <person name="Ikeda M."/>
            <person name="Ikeno M."/>
            <person name="Ito K."/>
            <person name="Ito S."/>
            <person name="Ito T."/>
            <person name="Ito Y."/>
            <person name="Ito Y."/>
            <person name="Iwabuchi A."/>
            <person name="Kamiya K."/>
            <person name="Karasawa W."/>
            <person name="Kurita K."/>
            <person name="Katagiri S."/>
            <person name="Kikuta A."/>
            <person name="Kobayashi H."/>
            <person name="Kobayashi N."/>
            <person name="Machita K."/>
            <person name="Maehara T."/>
            <person name="Masukawa M."/>
            <person name="Mizubayashi T."/>
            <person name="Mukai Y."/>
            <person name="Nagasaki H."/>
            <person name="Nagata Y."/>
            <person name="Naito S."/>
            <person name="Nakashima M."/>
            <person name="Nakama Y."/>
            <person name="Nakamichi Y."/>
            <person name="Nakamura M."/>
            <person name="Meguro A."/>
            <person name="Negishi M."/>
            <person name="Ohta I."/>
            <person name="Ohta T."/>
            <person name="Okamoto M."/>
            <person name="Ono N."/>
            <person name="Saji S."/>
            <person name="Sakaguchi M."/>
            <person name="Sakai K."/>
            <person name="Shibata M."/>
            <person name="Shimokawa T."/>
            <person name="Song J."/>
            <person name="Takazaki Y."/>
            <person name="Terasawa K."/>
            <person name="Tsugane M."/>
            <person name="Tsuji K."/>
            <person name="Ueda S."/>
            <person name="Waki K."/>
            <person name="Yamagata H."/>
            <person name="Yamamoto M."/>
            <person name="Yamamoto S."/>
            <person name="Yamane H."/>
            <person name="Yoshiki S."/>
            <person name="Yoshihara R."/>
            <person name="Yukawa K."/>
            <person name="Zhong H."/>
            <person name="Yano M."/>
            <person name="Yuan Q."/>
            <person name="Ouyang S."/>
            <person name="Liu J."/>
            <person name="Jones K.M."/>
            <person name="Gansberger K."/>
            <person name="Moffat K."/>
            <person name="Hill J."/>
            <person name="Bera J."/>
            <person name="Fadrosh D."/>
            <person name="Jin S."/>
            <person name="Johri S."/>
            <person name="Kim M."/>
            <person name="Overton L."/>
            <person name="Reardon M."/>
            <person name="Tsitrin T."/>
            <person name="Vuong H."/>
            <person name="Weaver B."/>
            <person name="Ciecko A."/>
            <person name="Tallon L."/>
            <person name="Jackson J."/>
            <person name="Pai G."/>
            <person name="Aken S.V."/>
            <person name="Utterback T."/>
            <person name="Reidmuller S."/>
            <person name="Feldblyum T."/>
            <person name="Hsiao J."/>
            <person name="Zismann V."/>
            <person name="Iobst S."/>
            <person name="de Vazeille A.R."/>
            <person name="Buell C.R."/>
            <person name="Ying K."/>
            <person name="Li Y."/>
            <person name="Lu T."/>
            <person name="Huang Y."/>
            <person name="Zhao Q."/>
            <person name="Feng Q."/>
            <person name="Zhang L."/>
            <person name="Zhu J."/>
            <person name="Weng Q."/>
            <person name="Mu J."/>
            <person name="Lu Y."/>
            <person name="Fan D."/>
            <person name="Liu Y."/>
            <person name="Guan J."/>
            <person name="Zhang Y."/>
            <person name="Yu S."/>
            <person name="Liu X."/>
            <person name="Zhang Y."/>
            <person name="Hong G."/>
            <person name="Han B."/>
            <person name="Choisne N."/>
            <person name="Demange N."/>
            <person name="Orjeda G."/>
            <person name="Samain S."/>
            <person name="Cattolico L."/>
            <person name="Pelletier E."/>
            <person name="Couloux A."/>
            <person name="Segurens B."/>
            <person name="Wincker P."/>
            <person name="D'Hont A."/>
            <person name="Scarpelli C."/>
            <person name="Weissenbach J."/>
            <person name="Salanoubat M."/>
            <person name="Quetier F."/>
            <person name="Yu Y."/>
            <person name="Kim H.R."/>
            <person name="Rambo T."/>
            <person name="Currie J."/>
            <person name="Collura K."/>
            <person name="Luo M."/>
            <person name="Yang T."/>
            <person name="Ammiraju J.S.S."/>
            <person name="Engler F."/>
            <person name="Soderlund C."/>
            <person name="Wing R.A."/>
            <person name="Palmer L.E."/>
            <person name="de la Bastide M."/>
            <person name="Spiegel L."/>
            <person name="Nascimento L."/>
            <person name="Zutavern T."/>
            <person name="O'Shaughnessy A."/>
            <person name="Dike S."/>
            <person name="Dedhia N."/>
            <person name="Preston R."/>
            <person name="Balija V."/>
            <person name="McCombie W.R."/>
            <person name="Chow T."/>
            <person name="Chen H."/>
            <person name="Chung M."/>
            <person name="Chen C."/>
            <person name="Shaw J."/>
            <person name="Wu H."/>
            <person name="Hsiao K."/>
            <person name="Chao Y."/>
            <person name="Chu M."/>
            <person name="Cheng C."/>
            <person name="Hour A."/>
            <person name="Lee P."/>
            <person name="Lin S."/>
            <person name="Lin Y."/>
            <person name="Liou J."/>
            <person name="Liu S."/>
            <person name="Hsing Y."/>
            <person name="Raghuvanshi S."/>
            <person name="Mohanty A."/>
            <person name="Bharti A.K."/>
            <person name="Gaur A."/>
            <person name="Gupta V."/>
            <person name="Kumar D."/>
            <person name="Ravi V."/>
            <person name="Vij S."/>
            <person name="Kapur A."/>
            <person name="Khurana P."/>
            <person name="Khurana P."/>
            <person name="Khurana J.P."/>
            <person name="Tyagi A.K."/>
            <person name="Gaikwad K."/>
            <person name="Singh A."/>
            <person name="Dalal V."/>
            <person name="Srivastava S."/>
            <person name="Dixit A."/>
            <person name="Pal A.K."/>
            <person name="Ghazi I.A."/>
            <person name="Yadav M."/>
            <person name="Pandit A."/>
            <person name="Bhargava A."/>
            <person name="Sureshbabu K."/>
            <person name="Batra K."/>
            <person name="Sharma T.R."/>
            <person name="Mohapatra T."/>
            <person name="Singh N.K."/>
            <person name="Messing J."/>
            <person name="Nelson A.B."/>
            <person name="Fuks G."/>
            <person name="Kavchok S."/>
            <person name="Keizer G."/>
            <person name="Linton E."/>
            <person name="Llaca V."/>
            <person name="Song R."/>
            <person name="Tanyolac B."/>
            <person name="Young S."/>
            <person name="Ho-Il K."/>
            <person name="Hahn J.H."/>
            <person name="Sangsakoo G."/>
            <person name="Vanavichit A."/>
            <person name="de Mattos Luiz.A.T."/>
            <person name="Zimmer P.D."/>
            <person name="Malone G."/>
            <person name="Dellagostin O."/>
            <person name="de Oliveira A.C."/>
            <person name="Bevan M."/>
            <person name="Bancroft I."/>
            <person name="Minx P."/>
            <person name="Cordum H."/>
            <person name="Wilson R."/>
            <person name="Cheng Z."/>
            <person name="Jin W."/>
            <person name="Jiang J."/>
            <person name="Leong S.A."/>
            <person name="Iwama H."/>
            <person name="Gojobori T."/>
            <person name="Itoh T."/>
            <person name="Niimura Y."/>
            <person name="Fujii Y."/>
            <person name="Habara T."/>
            <person name="Sakai H."/>
            <person name="Sato Y."/>
            <person name="Wilson G."/>
            <person name="Kumar K."/>
            <person name="McCouch S."/>
            <person name="Juretic N."/>
            <person name="Hoen D."/>
            <person name="Wright S."/>
            <person name="Bruskiewich R."/>
            <person name="Bureau T."/>
            <person name="Miyao A."/>
            <person name="Hirochika H."/>
            <person name="Nishikawa T."/>
            <person name="Kadowaki K."/>
            <person name="Sugiura M."/>
            <person name="Burr B."/>
            <person name="Sasaki T."/>
        </authorList>
    </citation>
    <scope>NUCLEOTIDE SEQUENCE [LARGE SCALE GENOMIC DNA]</scope>
    <source>
        <strain evidence="4">cv. Nipponbare</strain>
    </source>
</reference>
<reference evidence="3" key="2">
    <citation type="submission" date="2002-02" db="EMBL/GenBank/DDBJ databases">
        <title>Oryza sativa nipponbare(GA3) genomic DNA, chromosome 2, PAC clone:P0017H11.</title>
        <authorList>
            <person name="Sasaki T."/>
            <person name="Matsumoto T."/>
            <person name="Yamamoto K."/>
        </authorList>
    </citation>
    <scope>NUCLEOTIDE SEQUENCE</scope>
</reference>
<reference evidence="4" key="4">
    <citation type="journal article" date="2008" name="Nucleic Acids Res.">
        <title>The rice annotation project database (RAP-DB): 2008 update.</title>
        <authorList>
            <consortium name="The rice annotation project (RAP)"/>
        </authorList>
    </citation>
    <scope>GENOME REANNOTATION</scope>
    <source>
        <strain evidence="4">cv. Nipponbare</strain>
    </source>
</reference>
<feature type="compositionally biased region" description="Polar residues" evidence="1">
    <location>
        <begin position="29"/>
        <end position="42"/>
    </location>
</feature>
<evidence type="ECO:0000313" key="2">
    <source>
        <dbReference type="EMBL" id="BAD07696.1"/>
    </source>
</evidence>
<dbReference type="EMBL" id="AP004786">
    <property type="protein sequence ID" value="BAD07896.1"/>
    <property type="molecule type" value="Genomic_DNA"/>
</dbReference>
<feature type="region of interest" description="Disordered" evidence="1">
    <location>
        <begin position="71"/>
        <end position="108"/>
    </location>
</feature>
<organism evidence="3 4">
    <name type="scientific">Oryza sativa subsp. japonica</name>
    <name type="common">Rice</name>
    <dbReference type="NCBI Taxonomy" id="39947"/>
    <lineage>
        <taxon>Eukaryota</taxon>
        <taxon>Viridiplantae</taxon>
        <taxon>Streptophyta</taxon>
        <taxon>Embryophyta</taxon>
        <taxon>Tracheophyta</taxon>
        <taxon>Spermatophyta</taxon>
        <taxon>Magnoliopsida</taxon>
        <taxon>Liliopsida</taxon>
        <taxon>Poales</taxon>
        <taxon>Poaceae</taxon>
        <taxon>BOP clade</taxon>
        <taxon>Oryzoideae</taxon>
        <taxon>Oryzeae</taxon>
        <taxon>Oryzinae</taxon>
        <taxon>Oryza</taxon>
        <taxon>Oryza sativa</taxon>
    </lineage>
</organism>
<feature type="region of interest" description="Disordered" evidence="1">
    <location>
        <begin position="1"/>
        <end position="53"/>
    </location>
</feature>
<evidence type="ECO:0000256" key="1">
    <source>
        <dbReference type="SAM" id="MobiDB-lite"/>
    </source>
</evidence>
<dbReference type="EMBL" id="AP004118">
    <property type="protein sequence ID" value="BAD07696.1"/>
    <property type="molecule type" value="Genomic_DNA"/>
</dbReference>
<dbReference type="AlphaFoldDB" id="Q6Z8A3"/>
<reference evidence="2" key="1">
    <citation type="submission" date="2001-08" db="EMBL/GenBank/DDBJ databases">
        <title>Oryza sativa nipponbare(GA3) genomic DNA, chromosome 2, BAC clone:OJ1148_D05.</title>
        <authorList>
            <person name="Sasaki T."/>
            <person name="Matsumoto T."/>
            <person name="Yamamoto K."/>
        </authorList>
    </citation>
    <scope>NUCLEOTIDE SEQUENCE</scope>
</reference>
<feature type="compositionally biased region" description="Basic residues" evidence="1">
    <location>
        <begin position="1"/>
        <end position="12"/>
    </location>
</feature>
<accession>Q6Z8A3</accession>
<name>Q6Z8A3_ORYSJ</name>
<sequence length="181" mass="19475">MHHRIERHRRRIKEALSTPSLSDRGEDVSSAQPLISASSATGTPHRHRSPPPDHCRLDLLRLCVAASSIHPRRPDLQIRQPPPPTPSIPSPSPAADSTNRHPLALPNSVDDDALLSTLPQVPPTPHVATILRLRTTVASICSAYASLPPPSTLAAPTFRFASHCHRRHPSSSPSSGATPPP</sequence>
<proteinExistence type="predicted"/>
<evidence type="ECO:0000313" key="4">
    <source>
        <dbReference type="Proteomes" id="UP000000763"/>
    </source>
</evidence>
<feature type="compositionally biased region" description="Pro residues" evidence="1">
    <location>
        <begin position="80"/>
        <end position="92"/>
    </location>
</feature>
<dbReference type="Proteomes" id="UP000000763">
    <property type="component" value="Chromosome 2"/>
</dbReference>